<evidence type="ECO:0000256" key="1">
    <source>
        <dbReference type="SAM" id="MobiDB-lite"/>
    </source>
</evidence>
<keyword evidence="2" id="KW-0812">Transmembrane</keyword>
<feature type="transmembrane region" description="Helical" evidence="2">
    <location>
        <begin position="174"/>
        <end position="205"/>
    </location>
</feature>
<protein>
    <recommendedName>
        <fullName evidence="3">CSC1/OSCA1-like 7TM region domain-containing protein</fullName>
    </recommendedName>
</protein>
<name>A0AAD8IGG1_9APIA</name>
<proteinExistence type="predicted"/>
<comment type="caution">
    <text evidence="4">The sequence shown here is derived from an EMBL/GenBank/DDBJ whole genome shotgun (WGS) entry which is preliminary data.</text>
</comment>
<evidence type="ECO:0000256" key="2">
    <source>
        <dbReference type="SAM" id="Phobius"/>
    </source>
</evidence>
<reference evidence="4" key="1">
    <citation type="submission" date="2023-02" db="EMBL/GenBank/DDBJ databases">
        <title>Genome of toxic invasive species Heracleum sosnowskyi carries increased number of genes despite the absence of recent whole-genome duplications.</title>
        <authorList>
            <person name="Schelkunov M."/>
            <person name="Shtratnikova V."/>
            <person name="Makarenko M."/>
            <person name="Klepikova A."/>
            <person name="Omelchenko D."/>
            <person name="Novikova G."/>
            <person name="Obukhova E."/>
            <person name="Bogdanov V."/>
            <person name="Penin A."/>
            <person name="Logacheva M."/>
        </authorList>
    </citation>
    <scope>NUCLEOTIDE SEQUENCE</scope>
    <source>
        <strain evidence="4">Hsosn_3</strain>
        <tissue evidence="4">Leaf</tissue>
    </source>
</reference>
<dbReference type="AlphaFoldDB" id="A0AAD8IGG1"/>
<organism evidence="4 5">
    <name type="scientific">Heracleum sosnowskyi</name>
    <dbReference type="NCBI Taxonomy" id="360622"/>
    <lineage>
        <taxon>Eukaryota</taxon>
        <taxon>Viridiplantae</taxon>
        <taxon>Streptophyta</taxon>
        <taxon>Embryophyta</taxon>
        <taxon>Tracheophyta</taxon>
        <taxon>Spermatophyta</taxon>
        <taxon>Magnoliopsida</taxon>
        <taxon>eudicotyledons</taxon>
        <taxon>Gunneridae</taxon>
        <taxon>Pentapetalae</taxon>
        <taxon>asterids</taxon>
        <taxon>campanulids</taxon>
        <taxon>Apiales</taxon>
        <taxon>Apiaceae</taxon>
        <taxon>Apioideae</taxon>
        <taxon>apioid superclade</taxon>
        <taxon>Tordylieae</taxon>
        <taxon>Tordyliinae</taxon>
        <taxon>Heracleum</taxon>
    </lineage>
</organism>
<dbReference type="Pfam" id="PF02714">
    <property type="entry name" value="RSN1_7TM"/>
    <property type="match status" value="1"/>
</dbReference>
<evidence type="ECO:0000313" key="4">
    <source>
        <dbReference type="EMBL" id="KAK1383470.1"/>
    </source>
</evidence>
<dbReference type="GO" id="GO:0005886">
    <property type="term" value="C:plasma membrane"/>
    <property type="evidence" value="ECO:0007669"/>
    <property type="project" value="TreeGrafter"/>
</dbReference>
<feature type="compositionally biased region" description="Basic and acidic residues" evidence="1">
    <location>
        <begin position="7"/>
        <end position="18"/>
    </location>
</feature>
<dbReference type="InterPro" id="IPR045122">
    <property type="entry name" value="Csc1-like"/>
</dbReference>
<feature type="domain" description="CSC1/OSCA1-like 7TM region" evidence="3">
    <location>
        <begin position="141"/>
        <end position="238"/>
    </location>
</feature>
<accession>A0AAD8IGG1</accession>
<dbReference type="InterPro" id="IPR003864">
    <property type="entry name" value="CSC1/OSCA1-like_7TM"/>
</dbReference>
<feature type="transmembrane region" description="Helical" evidence="2">
    <location>
        <begin position="95"/>
        <end position="114"/>
    </location>
</feature>
<dbReference type="Proteomes" id="UP001237642">
    <property type="component" value="Unassembled WGS sequence"/>
</dbReference>
<keyword evidence="2" id="KW-0472">Membrane</keyword>
<dbReference type="GO" id="GO:0005227">
    <property type="term" value="F:calcium-activated cation channel activity"/>
    <property type="evidence" value="ECO:0007669"/>
    <property type="project" value="InterPro"/>
</dbReference>
<dbReference type="EMBL" id="JAUIZM010000005">
    <property type="protein sequence ID" value="KAK1383470.1"/>
    <property type="molecule type" value="Genomic_DNA"/>
</dbReference>
<evidence type="ECO:0000313" key="5">
    <source>
        <dbReference type="Proteomes" id="UP001237642"/>
    </source>
</evidence>
<reference evidence="4" key="2">
    <citation type="submission" date="2023-05" db="EMBL/GenBank/DDBJ databases">
        <authorList>
            <person name="Schelkunov M.I."/>
        </authorList>
    </citation>
    <scope>NUCLEOTIDE SEQUENCE</scope>
    <source>
        <strain evidence="4">Hsosn_3</strain>
        <tissue evidence="4">Leaf</tissue>
    </source>
</reference>
<keyword evidence="5" id="KW-1185">Reference proteome</keyword>
<sequence>MNSSNKFVKEKGKPDRTRPKNRTGLLGFIDAKVDTRDYCTENINELIPNQKLKRKCFSERKCKLRLFFSSTIGRVQHLQLRTYLPECFYSSLGKFLVLNVIIGVALGGTLFSIFKTNQEIPDDIIPLLASSLAMHRSSCILWLSKAEFSRGSRKIRDAWTPGNLNYGTRIPGEMLIFTVVFCYSVIAPIFFSFVVLYFGVGWLVLRNQVLKVFIPSFKSYGQMWPHIHTHFVAALVLF</sequence>
<gene>
    <name evidence="4" type="ORF">POM88_021205</name>
</gene>
<feature type="region of interest" description="Disordered" evidence="1">
    <location>
        <begin position="1"/>
        <end position="21"/>
    </location>
</feature>
<dbReference type="PANTHER" id="PTHR13018:SF100">
    <property type="entry name" value="CSC1-LIKE PROTEIN ERD4"/>
    <property type="match status" value="1"/>
</dbReference>
<dbReference type="PANTHER" id="PTHR13018">
    <property type="entry name" value="PROBABLE MEMBRANE PROTEIN DUF221-RELATED"/>
    <property type="match status" value="1"/>
</dbReference>
<keyword evidence="2" id="KW-1133">Transmembrane helix</keyword>
<evidence type="ECO:0000259" key="3">
    <source>
        <dbReference type="Pfam" id="PF02714"/>
    </source>
</evidence>